<sequence>MFSVVLSHRMMSGMFSVVLSHRMMSGMFSVVLSHRMMSGMFSVLLSRRMMSGMFFVLLRRLWPPNLGNFLPRGPVSTSISLDFNGDVVNRCPKGWSCWGHAAVWNSSSVGGAEGSYFSMGGSYENGSANSTCFILPTDVVRVSLQRCGGANAEHGGFFVVNSSNGATLCSATNGENTWDMQSDECPDLEVHAGHTVYMRVVAYYGFNYGQVFIDTIVFENNNSAALMISALQLVTLYACRQRQPALLTFPRALEMYKL</sequence>
<evidence type="ECO:0000313" key="2">
    <source>
        <dbReference type="Proteomes" id="UP001190700"/>
    </source>
</evidence>
<proteinExistence type="predicted"/>
<comment type="caution">
    <text evidence="1">The sequence shown here is derived from an EMBL/GenBank/DDBJ whole genome shotgun (WGS) entry which is preliminary data.</text>
</comment>
<gene>
    <name evidence="1" type="ORF">CYMTET_3288</name>
</gene>
<reference evidence="1 2" key="1">
    <citation type="journal article" date="2015" name="Genome Biol. Evol.">
        <title>Comparative Genomics of a Bacterivorous Green Alga Reveals Evolutionary Causalities and Consequences of Phago-Mixotrophic Mode of Nutrition.</title>
        <authorList>
            <person name="Burns J.A."/>
            <person name="Paasch A."/>
            <person name="Narechania A."/>
            <person name="Kim E."/>
        </authorList>
    </citation>
    <scope>NUCLEOTIDE SEQUENCE [LARGE SCALE GENOMIC DNA]</scope>
    <source>
        <strain evidence="1 2">PLY_AMNH</strain>
    </source>
</reference>
<keyword evidence="2" id="KW-1185">Reference proteome</keyword>
<dbReference type="Proteomes" id="UP001190700">
    <property type="component" value="Unassembled WGS sequence"/>
</dbReference>
<accession>A0AAE0LLI8</accession>
<evidence type="ECO:0000313" key="1">
    <source>
        <dbReference type="EMBL" id="KAK3289265.1"/>
    </source>
</evidence>
<organism evidence="1 2">
    <name type="scientific">Cymbomonas tetramitiformis</name>
    <dbReference type="NCBI Taxonomy" id="36881"/>
    <lineage>
        <taxon>Eukaryota</taxon>
        <taxon>Viridiplantae</taxon>
        <taxon>Chlorophyta</taxon>
        <taxon>Pyramimonadophyceae</taxon>
        <taxon>Pyramimonadales</taxon>
        <taxon>Pyramimonadaceae</taxon>
        <taxon>Cymbomonas</taxon>
    </lineage>
</organism>
<dbReference type="AlphaFoldDB" id="A0AAE0LLI8"/>
<name>A0AAE0LLI8_9CHLO</name>
<protein>
    <submittedName>
        <fullName evidence="1">Uncharacterized protein</fullName>
    </submittedName>
</protein>
<dbReference type="EMBL" id="LGRX02000184">
    <property type="protein sequence ID" value="KAK3289265.1"/>
    <property type="molecule type" value="Genomic_DNA"/>
</dbReference>